<keyword evidence="2" id="KW-1185">Reference proteome</keyword>
<sequence>MISEIDILEDLKETSDEYQHVIIGTYSFDPDFFEEKILPVFRTKDAETILVLTDKDEYQNRFLDMGRAGQEYYIDYCFASQTFHPKFILLTWSEGIKLFLGSVNLTKQAWFESGEMIGSITYFYSEPDKHTEKILSDFREFLSRALEKNILKSKKHRAKISEVIEKLPQSKEKIDSEVKLLHNIDESILKQINKIVNEPIKSVTLSAPFFNTDGSVLDFFVNAGCKNFDIFIQPNRVTEFPKEKIKKLLSQDISINTNQIKFKENESRFIHAKILIIKTNSNSYCLYGSANPTFSGMLSTPEKGNLEICILSKNSDKKYYDPLIENDSILINKIKIDDVQETTSENIKSKKTIQENLLDSYLEGKSLILHRDSTIESFDVILAHSNKEFLKIPIQLTKQELSINLNEEQFAFCSRPTYVFLEYSDNEKVIQSNKRWISTQTLELTPRRMDIERIQKSDG</sequence>
<name>A0A081S3H9_9ARCH</name>
<dbReference type="EMBL" id="JNVL01000057">
    <property type="protein sequence ID" value="KER05482.1"/>
    <property type="molecule type" value="Genomic_DNA"/>
</dbReference>
<dbReference type="Proteomes" id="UP000028027">
    <property type="component" value="Unassembled WGS sequence"/>
</dbReference>
<comment type="caution">
    <text evidence="1">The sequence shown here is derived from an EMBL/GenBank/DDBJ whole genome shotgun (WGS) entry which is preliminary data.</text>
</comment>
<protein>
    <submittedName>
        <fullName evidence="1">Uncharacterized protein</fullName>
    </submittedName>
</protein>
<reference evidence="1 2" key="1">
    <citation type="submission" date="2014-06" db="EMBL/GenBank/DDBJ databases">
        <authorList>
            <person name="Ngugi D.K."/>
            <person name="Blom J."/>
            <person name="Alam I."/>
            <person name="Rashid M."/>
            <person name="Ba Alawi W."/>
            <person name="Zhang G."/>
            <person name="Hikmawan T."/>
            <person name="Guan Y."/>
            <person name="Antunes A."/>
            <person name="Siam R."/>
            <person name="Eldorry H."/>
            <person name="Bajic V."/>
            <person name="Stingl U."/>
        </authorList>
    </citation>
    <scope>NUCLEOTIDE SEQUENCE [LARGE SCALE GENOMIC DNA]</scope>
    <source>
        <strain evidence="1">SCGC AAA799-E16</strain>
    </source>
</reference>
<proteinExistence type="predicted"/>
<evidence type="ECO:0000313" key="2">
    <source>
        <dbReference type="Proteomes" id="UP000028027"/>
    </source>
</evidence>
<dbReference type="Gene3D" id="3.30.870.10">
    <property type="entry name" value="Endonuclease Chain A"/>
    <property type="match status" value="2"/>
</dbReference>
<dbReference type="SUPFAM" id="SSF56024">
    <property type="entry name" value="Phospholipase D/nuclease"/>
    <property type="match status" value="1"/>
</dbReference>
<accession>A0A081S3H9</accession>
<dbReference type="AlphaFoldDB" id="A0A081S3H9"/>
<evidence type="ECO:0000313" key="1">
    <source>
        <dbReference type="EMBL" id="KER05482.1"/>
    </source>
</evidence>
<gene>
    <name evidence="1" type="ORF">AAA799E16_01875</name>
</gene>
<feature type="non-terminal residue" evidence="1">
    <location>
        <position position="459"/>
    </location>
</feature>
<organism evidence="1 2">
    <name type="scientific">Marine Group I thaumarchaeote SCGC AAA799-E16</name>
    <dbReference type="NCBI Taxonomy" id="1502292"/>
    <lineage>
        <taxon>Archaea</taxon>
        <taxon>Nitrososphaerota</taxon>
        <taxon>Marine Group I</taxon>
    </lineage>
</organism>